<dbReference type="Proteomes" id="UP000765509">
    <property type="component" value="Unassembled WGS sequence"/>
</dbReference>
<feature type="region of interest" description="Disordered" evidence="1">
    <location>
        <begin position="1"/>
        <end position="186"/>
    </location>
</feature>
<comment type="caution">
    <text evidence="2">The sequence shown here is derived from an EMBL/GenBank/DDBJ whole genome shotgun (WGS) entry which is preliminary data.</text>
</comment>
<feature type="compositionally biased region" description="Basic residues" evidence="1">
    <location>
        <begin position="22"/>
        <end position="35"/>
    </location>
</feature>
<accession>A0A9Q3KUR7</accession>
<proteinExistence type="predicted"/>
<evidence type="ECO:0000313" key="2">
    <source>
        <dbReference type="EMBL" id="MBW0586044.1"/>
    </source>
</evidence>
<feature type="compositionally biased region" description="Polar residues" evidence="1">
    <location>
        <begin position="1"/>
        <end position="16"/>
    </location>
</feature>
<gene>
    <name evidence="2" type="ORF">O181_125759</name>
</gene>
<organism evidence="2 3">
    <name type="scientific">Austropuccinia psidii MF-1</name>
    <dbReference type="NCBI Taxonomy" id="1389203"/>
    <lineage>
        <taxon>Eukaryota</taxon>
        <taxon>Fungi</taxon>
        <taxon>Dikarya</taxon>
        <taxon>Basidiomycota</taxon>
        <taxon>Pucciniomycotina</taxon>
        <taxon>Pucciniomycetes</taxon>
        <taxon>Pucciniales</taxon>
        <taxon>Sphaerophragmiaceae</taxon>
        <taxon>Austropuccinia</taxon>
    </lineage>
</organism>
<reference evidence="2" key="1">
    <citation type="submission" date="2021-03" db="EMBL/GenBank/DDBJ databases">
        <title>Draft genome sequence of rust myrtle Austropuccinia psidii MF-1, a brazilian biotype.</title>
        <authorList>
            <person name="Quecine M.C."/>
            <person name="Pachon D.M.R."/>
            <person name="Bonatelli M.L."/>
            <person name="Correr F.H."/>
            <person name="Franceschini L.M."/>
            <person name="Leite T.F."/>
            <person name="Margarido G.R.A."/>
            <person name="Almeida C.A."/>
            <person name="Ferrarezi J.A."/>
            <person name="Labate C.A."/>
        </authorList>
    </citation>
    <scope>NUCLEOTIDE SEQUENCE</scope>
    <source>
        <strain evidence="2">MF-1</strain>
    </source>
</reference>
<sequence>MVHTRNGSSYSAQPDGSGQGRGKTRTRSSKSSSRKTHLEDARTAPHSTRSVPTNFDVNSEPELTEGIILRAEPFPSGSHGDISVPIQKLVQRSKRRGVRNMPKPLAGGHELLLTHKELSGPEEGIGNDSSFGRGASGVYQLQTSSRNIQREAQRTSEDKERSQEPSLKGKGEENWHRPYPQGYRIPKLEPSAVDSVFNMARTLMEFTAKEQERMNRNFPRK</sequence>
<dbReference type="AlphaFoldDB" id="A0A9Q3KUR7"/>
<dbReference type="EMBL" id="AVOT02122755">
    <property type="protein sequence ID" value="MBW0586044.1"/>
    <property type="molecule type" value="Genomic_DNA"/>
</dbReference>
<evidence type="ECO:0000313" key="3">
    <source>
        <dbReference type="Proteomes" id="UP000765509"/>
    </source>
</evidence>
<feature type="compositionally biased region" description="Basic and acidic residues" evidence="1">
    <location>
        <begin position="148"/>
        <end position="176"/>
    </location>
</feature>
<feature type="compositionally biased region" description="Polar residues" evidence="1">
    <location>
        <begin position="45"/>
        <end position="57"/>
    </location>
</feature>
<protein>
    <submittedName>
        <fullName evidence="2">Uncharacterized protein</fullName>
    </submittedName>
</protein>
<keyword evidence="3" id="KW-1185">Reference proteome</keyword>
<name>A0A9Q3KUR7_9BASI</name>
<evidence type="ECO:0000256" key="1">
    <source>
        <dbReference type="SAM" id="MobiDB-lite"/>
    </source>
</evidence>